<organism evidence="2 3">
    <name type="scientific">Bacillus wiedmannii</name>
    <dbReference type="NCBI Taxonomy" id="1890302"/>
    <lineage>
        <taxon>Bacteria</taxon>
        <taxon>Bacillati</taxon>
        <taxon>Bacillota</taxon>
        <taxon>Bacilli</taxon>
        <taxon>Bacillales</taxon>
        <taxon>Bacillaceae</taxon>
        <taxon>Bacillus</taxon>
        <taxon>Bacillus cereus group</taxon>
    </lineage>
</organism>
<sequence>MLWLLGYLIIGMVYSSILTRKALVQSFKESEYNDQEKAIATIVTLILTCIYAVIWPVLITFGVIDKVSKLKK</sequence>
<evidence type="ECO:0000313" key="2">
    <source>
        <dbReference type="EMBL" id="PEM57637.1"/>
    </source>
</evidence>
<keyword evidence="1" id="KW-1133">Transmembrane helix</keyword>
<feature type="transmembrane region" description="Helical" evidence="1">
    <location>
        <begin position="39"/>
        <end position="64"/>
    </location>
</feature>
<dbReference type="EMBL" id="NUDL01000020">
    <property type="protein sequence ID" value="PEM57637.1"/>
    <property type="molecule type" value="Genomic_DNA"/>
</dbReference>
<keyword evidence="1" id="KW-0472">Membrane</keyword>
<accession>A0A2A8BSP6</accession>
<keyword evidence="1" id="KW-0812">Transmembrane</keyword>
<name>A0A2A8BSP6_9BACI</name>
<protein>
    <submittedName>
        <fullName evidence="2">Uncharacterized protein</fullName>
    </submittedName>
</protein>
<proteinExistence type="predicted"/>
<gene>
    <name evidence="2" type="ORF">CN611_07450</name>
</gene>
<evidence type="ECO:0000313" key="3">
    <source>
        <dbReference type="Proteomes" id="UP000220621"/>
    </source>
</evidence>
<evidence type="ECO:0000256" key="1">
    <source>
        <dbReference type="SAM" id="Phobius"/>
    </source>
</evidence>
<dbReference type="Proteomes" id="UP000220621">
    <property type="component" value="Unassembled WGS sequence"/>
</dbReference>
<dbReference type="AlphaFoldDB" id="A0A2A8BSP6"/>
<reference evidence="2 3" key="1">
    <citation type="submission" date="2017-09" db="EMBL/GenBank/DDBJ databases">
        <title>Large-scale bioinformatics analysis of Bacillus genomes uncovers conserved roles of natural products in bacterial physiology.</title>
        <authorList>
            <consortium name="Agbiome Team Llc"/>
            <person name="Bleich R.M."/>
            <person name="Grubbs K.J."/>
            <person name="Santa Maria K.C."/>
            <person name="Allen S.E."/>
            <person name="Farag S."/>
            <person name="Shank E.A."/>
            <person name="Bowers A."/>
        </authorList>
    </citation>
    <scope>NUCLEOTIDE SEQUENCE [LARGE SCALE GENOMIC DNA]</scope>
    <source>
        <strain evidence="2 3">AFS010764</strain>
    </source>
</reference>
<dbReference type="RefSeq" id="WP_098102096.1">
    <property type="nucleotide sequence ID" value="NZ_NUDL01000020.1"/>
</dbReference>
<comment type="caution">
    <text evidence="2">The sequence shown here is derived from an EMBL/GenBank/DDBJ whole genome shotgun (WGS) entry which is preliminary data.</text>
</comment>